<sequence length="74" mass="8450">MGENKISFCGYNEGHERLMEKIKKDFPEHKTTLNKCIGACDKCGGKLITRVNGKLIEADSEEELYESIKEEIKK</sequence>
<name>A0A0C1U4G8_9CLOT</name>
<reference evidence="1 2" key="1">
    <citation type="journal article" date="2015" name="Infect. Genet. Evol.">
        <title>Genomic sequences of six botulinum neurotoxin-producing strains representing three clostridial species illustrate the mobility and diversity of botulinum neurotoxin genes.</title>
        <authorList>
            <person name="Smith T.J."/>
            <person name="Hill K.K."/>
            <person name="Xie G."/>
            <person name="Foley B.T."/>
            <person name="Williamson C.H."/>
            <person name="Foster J.T."/>
            <person name="Johnson S.L."/>
            <person name="Chertkov O."/>
            <person name="Teshima H."/>
            <person name="Gibbons H.S."/>
            <person name="Johnsky L.A."/>
            <person name="Karavis M.A."/>
            <person name="Smith L.A."/>
        </authorList>
    </citation>
    <scope>NUCLEOTIDE SEQUENCE [LARGE SCALE GENOMIC DNA]</scope>
    <source>
        <strain evidence="1 2">CDC 2741</strain>
    </source>
</reference>
<dbReference type="AlphaFoldDB" id="A0A0C1U4G8"/>
<organism evidence="1 2">
    <name type="scientific">Clostridium argentinense CDC 2741</name>
    <dbReference type="NCBI Taxonomy" id="1418104"/>
    <lineage>
        <taxon>Bacteria</taxon>
        <taxon>Bacillati</taxon>
        <taxon>Bacillota</taxon>
        <taxon>Clostridia</taxon>
        <taxon>Eubacteriales</taxon>
        <taxon>Clostridiaceae</taxon>
        <taxon>Clostridium</taxon>
    </lineage>
</organism>
<protein>
    <recommendedName>
        <fullName evidence="3">DUF1450 domain-containing protein</fullName>
    </recommendedName>
</protein>
<proteinExistence type="predicted"/>
<dbReference type="STRING" id="29341.RSJ17_09405"/>
<comment type="caution">
    <text evidence="1">The sequence shown here is derived from an EMBL/GenBank/DDBJ whole genome shotgun (WGS) entry which is preliminary data.</text>
</comment>
<evidence type="ECO:0008006" key="3">
    <source>
        <dbReference type="Google" id="ProtNLM"/>
    </source>
</evidence>
<dbReference type="InterPro" id="IPR009910">
    <property type="entry name" value="DUF1450"/>
</dbReference>
<evidence type="ECO:0000313" key="2">
    <source>
        <dbReference type="Proteomes" id="UP000031366"/>
    </source>
</evidence>
<dbReference type="EMBL" id="AYSO01000014">
    <property type="protein sequence ID" value="KIE47684.1"/>
    <property type="molecule type" value="Genomic_DNA"/>
</dbReference>
<gene>
    <name evidence="1" type="ORF">U732_3144</name>
</gene>
<dbReference type="RefSeq" id="WP_039631623.1">
    <property type="nucleotide sequence ID" value="NZ_AYSO01000014.1"/>
</dbReference>
<dbReference type="Pfam" id="PF07293">
    <property type="entry name" value="DUF1450"/>
    <property type="match status" value="1"/>
</dbReference>
<evidence type="ECO:0000313" key="1">
    <source>
        <dbReference type="EMBL" id="KIE47684.1"/>
    </source>
</evidence>
<dbReference type="Proteomes" id="UP000031366">
    <property type="component" value="Unassembled WGS sequence"/>
</dbReference>
<keyword evidence="2" id="KW-1185">Reference proteome</keyword>
<dbReference type="OrthoDB" id="1684419at2"/>
<accession>A0A0C1U4G8</accession>